<reference evidence="1 2" key="1">
    <citation type="submission" date="2023-10" db="EMBL/GenBank/DDBJ databases">
        <title>Noviherbaspirillum sp. CPCC 100848 genome assembly.</title>
        <authorList>
            <person name="Li X.Y."/>
            <person name="Fang X.M."/>
        </authorList>
    </citation>
    <scope>NUCLEOTIDE SEQUENCE [LARGE SCALE GENOMIC DNA]</scope>
    <source>
        <strain evidence="1 2">CPCC 100848</strain>
    </source>
</reference>
<accession>A0ABU6JJ41</accession>
<gene>
    <name evidence="1" type="ORF">RY831_31755</name>
</gene>
<dbReference type="RefSeq" id="WP_326510303.1">
    <property type="nucleotide sequence ID" value="NZ_JAWIIV010000069.1"/>
</dbReference>
<organism evidence="1 2">
    <name type="scientific">Noviherbaspirillum album</name>
    <dbReference type="NCBI Taxonomy" id="3080276"/>
    <lineage>
        <taxon>Bacteria</taxon>
        <taxon>Pseudomonadati</taxon>
        <taxon>Pseudomonadota</taxon>
        <taxon>Betaproteobacteria</taxon>
        <taxon>Burkholderiales</taxon>
        <taxon>Oxalobacteraceae</taxon>
        <taxon>Noviherbaspirillum</taxon>
    </lineage>
</organism>
<comment type="caution">
    <text evidence="1">The sequence shown here is derived from an EMBL/GenBank/DDBJ whole genome shotgun (WGS) entry which is preliminary data.</text>
</comment>
<evidence type="ECO:0000313" key="2">
    <source>
        <dbReference type="Proteomes" id="UP001352263"/>
    </source>
</evidence>
<dbReference type="EMBL" id="JAWIIV010000069">
    <property type="protein sequence ID" value="MEC4723701.1"/>
    <property type="molecule type" value="Genomic_DNA"/>
</dbReference>
<sequence>MIELAEIFPHEFQALLEALRRDLRHQRTKSTPHKYGGEIHAQNQRQVLRLLEVFNPRGPHRAQYKSRENVSTI</sequence>
<name>A0ABU6JJ41_9BURK</name>
<proteinExistence type="predicted"/>
<evidence type="ECO:0000313" key="1">
    <source>
        <dbReference type="EMBL" id="MEC4723701.1"/>
    </source>
</evidence>
<keyword evidence="2" id="KW-1185">Reference proteome</keyword>
<evidence type="ECO:0008006" key="3">
    <source>
        <dbReference type="Google" id="ProtNLM"/>
    </source>
</evidence>
<dbReference type="Proteomes" id="UP001352263">
    <property type="component" value="Unassembled WGS sequence"/>
</dbReference>
<protein>
    <recommendedName>
        <fullName evidence="3">Transposase</fullName>
    </recommendedName>
</protein>